<accession>A0A3P1BZS8</accession>
<organism evidence="1 2">
    <name type="scientific">Larkinella rosea</name>
    <dbReference type="NCBI Taxonomy" id="2025312"/>
    <lineage>
        <taxon>Bacteria</taxon>
        <taxon>Pseudomonadati</taxon>
        <taxon>Bacteroidota</taxon>
        <taxon>Cytophagia</taxon>
        <taxon>Cytophagales</taxon>
        <taxon>Spirosomataceae</taxon>
        <taxon>Larkinella</taxon>
    </lineage>
</organism>
<dbReference type="EMBL" id="RQJO01000007">
    <property type="protein sequence ID" value="RRB06283.1"/>
    <property type="molecule type" value="Genomic_DNA"/>
</dbReference>
<protein>
    <submittedName>
        <fullName evidence="1">Uncharacterized protein</fullName>
    </submittedName>
</protein>
<name>A0A3P1BZS8_9BACT</name>
<evidence type="ECO:0000313" key="1">
    <source>
        <dbReference type="EMBL" id="RRB06283.1"/>
    </source>
</evidence>
<evidence type="ECO:0000313" key="2">
    <source>
        <dbReference type="Proteomes" id="UP000271925"/>
    </source>
</evidence>
<dbReference type="OrthoDB" id="836926at2"/>
<dbReference type="Proteomes" id="UP000271925">
    <property type="component" value="Unassembled WGS sequence"/>
</dbReference>
<keyword evidence="2" id="KW-1185">Reference proteome</keyword>
<dbReference type="RefSeq" id="WP_124868919.1">
    <property type="nucleotide sequence ID" value="NZ_RQJO01000007.1"/>
</dbReference>
<reference evidence="1 2" key="1">
    <citation type="submission" date="2018-11" db="EMBL/GenBank/DDBJ databases">
        <authorList>
            <person name="Zhou Z."/>
            <person name="Wang G."/>
        </authorList>
    </citation>
    <scope>NUCLEOTIDE SEQUENCE [LARGE SCALE GENOMIC DNA]</scope>
    <source>
        <strain evidence="1 2">KCTC52004</strain>
    </source>
</reference>
<comment type="caution">
    <text evidence="1">The sequence shown here is derived from an EMBL/GenBank/DDBJ whole genome shotgun (WGS) entry which is preliminary data.</text>
</comment>
<proteinExistence type="predicted"/>
<dbReference type="AlphaFoldDB" id="A0A3P1BZS8"/>
<sequence>MELIKTSLPANDGRPETIDVSDSTLVFFVNARLKKTAVDEKSGWFQYHFTSFDTDLITIPFKYRIGQQRQPAELITSANAAVYMGLRYDQGFQRNVFYHHQQRSEIRSYSIGAGGLVGISATTIRPFSTANLVQDEYEGACLSYGLAAIFGYRTVSLGLALGYDYLLDKNRTIWMYQNKPWLGVTVGLNLN</sequence>
<gene>
    <name evidence="1" type="ORF">EHT25_00305</name>
</gene>